<sequence length="147" mass="16005">MSKLLYRGVCKAMDAQNQGRIIANGSTCLVTAKYDGKIKYDGTFTYGPSANNTARAQQLDGSPYDPSAVSTSTSEDVAKHFATSGNTEDGFVYVIDASKLAEAGILSFEFSDPEHPHEKEVTLVLSVQDSIPSDLIVRKYEVKSDWQ</sequence>
<dbReference type="Proteomes" id="UP001597106">
    <property type="component" value="Unassembled WGS sequence"/>
</dbReference>
<organism evidence="2 3">
    <name type="scientific">Methylophilus glucosoxydans</name>
    <dbReference type="NCBI Taxonomy" id="752553"/>
    <lineage>
        <taxon>Bacteria</taxon>
        <taxon>Pseudomonadati</taxon>
        <taxon>Pseudomonadota</taxon>
        <taxon>Betaproteobacteria</taxon>
        <taxon>Nitrosomonadales</taxon>
        <taxon>Methylophilaceae</taxon>
        <taxon>Methylophilus</taxon>
    </lineage>
</organism>
<dbReference type="EMBL" id="JBHTJW010000001">
    <property type="protein sequence ID" value="MFD0928513.1"/>
    <property type="molecule type" value="Genomic_DNA"/>
</dbReference>
<dbReference type="InterPro" id="IPR049061">
    <property type="entry name" value="NarE-like"/>
</dbReference>
<feature type="compositionally biased region" description="Polar residues" evidence="1">
    <location>
        <begin position="51"/>
        <end position="60"/>
    </location>
</feature>
<keyword evidence="3" id="KW-1185">Reference proteome</keyword>
<name>A0ABW3GE41_9PROT</name>
<accession>A0ABW3GE41</accession>
<evidence type="ECO:0000313" key="3">
    <source>
        <dbReference type="Proteomes" id="UP001597106"/>
    </source>
</evidence>
<dbReference type="Gene3D" id="3.90.210.10">
    <property type="entry name" value="Heat-Labile Enterotoxin, subunit A"/>
    <property type="match status" value="1"/>
</dbReference>
<reference evidence="3" key="1">
    <citation type="journal article" date="2019" name="Int. J. Syst. Evol. Microbiol.">
        <title>The Global Catalogue of Microorganisms (GCM) 10K type strain sequencing project: providing services to taxonomists for standard genome sequencing and annotation.</title>
        <authorList>
            <consortium name="The Broad Institute Genomics Platform"/>
            <consortium name="The Broad Institute Genome Sequencing Center for Infectious Disease"/>
            <person name="Wu L."/>
            <person name="Ma J."/>
        </authorList>
    </citation>
    <scope>NUCLEOTIDE SEQUENCE [LARGE SCALE GENOMIC DNA]</scope>
    <source>
        <strain evidence="3">CCUG 59685</strain>
    </source>
</reference>
<evidence type="ECO:0000256" key="1">
    <source>
        <dbReference type="SAM" id="MobiDB-lite"/>
    </source>
</evidence>
<feature type="region of interest" description="Disordered" evidence="1">
    <location>
        <begin position="51"/>
        <end position="77"/>
    </location>
</feature>
<proteinExistence type="predicted"/>
<evidence type="ECO:0000313" key="2">
    <source>
        <dbReference type="EMBL" id="MFD0928513.1"/>
    </source>
</evidence>
<dbReference type="Pfam" id="PF21641">
    <property type="entry name" value="NarE"/>
    <property type="match status" value="1"/>
</dbReference>
<protein>
    <submittedName>
        <fullName evidence="2">Uncharacterized protein</fullName>
    </submittedName>
</protein>
<dbReference type="RefSeq" id="WP_379073558.1">
    <property type="nucleotide sequence ID" value="NZ_JBHTJW010000001.1"/>
</dbReference>
<comment type="caution">
    <text evidence="2">The sequence shown here is derived from an EMBL/GenBank/DDBJ whole genome shotgun (WGS) entry which is preliminary data.</text>
</comment>
<gene>
    <name evidence="2" type="ORF">ACFQ1T_01850</name>
</gene>